<evidence type="ECO:0000313" key="14">
    <source>
        <dbReference type="Proteomes" id="UP000634667"/>
    </source>
</evidence>
<comment type="subunit">
    <text evidence="2">Homotrimer.</text>
</comment>
<keyword evidence="14" id="KW-1185">Reference proteome</keyword>
<evidence type="ECO:0000256" key="2">
    <source>
        <dbReference type="ARBA" id="ARBA00011233"/>
    </source>
</evidence>
<dbReference type="Pfam" id="PF13609">
    <property type="entry name" value="Porin_4"/>
    <property type="match status" value="1"/>
</dbReference>
<evidence type="ECO:0000256" key="6">
    <source>
        <dbReference type="ARBA" id="ARBA00022729"/>
    </source>
</evidence>
<feature type="chain" id="PRO_5046536526" evidence="11">
    <location>
        <begin position="22"/>
        <end position="344"/>
    </location>
</feature>
<keyword evidence="6 11" id="KW-0732">Signal</keyword>
<dbReference type="RefSeq" id="WP_189484208.1">
    <property type="nucleotide sequence ID" value="NZ_BMYR01000020.1"/>
</dbReference>
<evidence type="ECO:0000259" key="12">
    <source>
        <dbReference type="Pfam" id="PF13609"/>
    </source>
</evidence>
<keyword evidence="5" id="KW-0812">Transmembrane</keyword>
<dbReference type="CDD" id="cd00342">
    <property type="entry name" value="gram_neg_porins"/>
    <property type="match status" value="1"/>
</dbReference>
<evidence type="ECO:0000256" key="8">
    <source>
        <dbReference type="ARBA" id="ARBA00023114"/>
    </source>
</evidence>
<dbReference type="InterPro" id="IPR050298">
    <property type="entry name" value="Gram-neg_bact_OMP"/>
</dbReference>
<keyword evidence="8" id="KW-0626">Porin</keyword>
<sequence>MRFSYAAASLLLAFIPVVAFSATDTQFYGQAHLSIDQLDNGNESGLNVSSNSSRVGVKITHRLDDTLSVIAQIEALVRIEEGDTSSDYFDARDTFVGLQGHFGMARVGYFDTPMKKVRSRTDFFGDKVGDARNIVSGGGVNLDKRFRNGVHYQTPAFNNLQAELHYSSNDSTGSTVENEDDALSSAISYNANGLLIMLAYERQNQLPNAQGNAVAARSGIRMGSRYTLNDHWQLAAFIQQTNNFTGGDRTAWGAGASYKLQDYQITAQYYRANKADAAASDATMWALGIARDYSKSLNFYAAIAFTNNADAANFNVSAAGHGKRLSIERGADPAAFSVGTIFKF</sequence>
<evidence type="ECO:0000256" key="7">
    <source>
        <dbReference type="ARBA" id="ARBA00023065"/>
    </source>
</evidence>
<evidence type="ECO:0000313" key="13">
    <source>
        <dbReference type="EMBL" id="GGW73307.1"/>
    </source>
</evidence>
<evidence type="ECO:0000256" key="9">
    <source>
        <dbReference type="ARBA" id="ARBA00023136"/>
    </source>
</evidence>
<dbReference type="Gene3D" id="2.40.160.10">
    <property type="entry name" value="Porin"/>
    <property type="match status" value="1"/>
</dbReference>
<name>A0ABQ2WVJ8_9ALTE</name>
<evidence type="ECO:0000256" key="5">
    <source>
        <dbReference type="ARBA" id="ARBA00022692"/>
    </source>
</evidence>
<evidence type="ECO:0000256" key="3">
    <source>
        <dbReference type="ARBA" id="ARBA00022448"/>
    </source>
</evidence>
<keyword evidence="7" id="KW-0406">Ion transport</keyword>
<dbReference type="Proteomes" id="UP000634667">
    <property type="component" value="Unassembled WGS sequence"/>
</dbReference>
<comment type="subcellular location">
    <subcellularLocation>
        <location evidence="1">Cell outer membrane</location>
        <topology evidence="1">Multi-pass membrane protein</topology>
    </subcellularLocation>
</comment>
<dbReference type="PANTHER" id="PTHR34501">
    <property type="entry name" value="PROTEIN YDDL-RELATED"/>
    <property type="match status" value="1"/>
</dbReference>
<keyword evidence="9" id="KW-0472">Membrane</keyword>
<gene>
    <name evidence="13" type="primary">porB</name>
    <name evidence="13" type="ORF">GCM10008111_31650</name>
</gene>
<keyword evidence="10" id="KW-0998">Cell outer membrane</keyword>
<dbReference type="SUPFAM" id="SSF56935">
    <property type="entry name" value="Porins"/>
    <property type="match status" value="1"/>
</dbReference>
<keyword evidence="3" id="KW-0813">Transport</keyword>
<feature type="domain" description="Porin" evidence="12">
    <location>
        <begin position="8"/>
        <end position="310"/>
    </location>
</feature>
<evidence type="ECO:0000256" key="11">
    <source>
        <dbReference type="SAM" id="SignalP"/>
    </source>
</evidence>
<dbReference type="EMBL" id="BMYR01000020">
    <property type="protein sequence ID" value="GGW73307.1"/>
    <property type="molecule type" value="Genomic_DNA"/>
</dbReference>
<dbReference type="InterPro" id="IPR033900">
    <property type="entry name" value="Gram_neg_porin_domain"/>
</dbReference>
<keyword evidence="4" id="KW-1134">Transmembrane beta strand</keyword>
<protein>
    <submittedName>
        <fullName evidence="13">Porin</fullName>
    </submittedName>
</protein>
<accession>A0ABQ2WVJ8</accession>
<comment type="caution">
    <text evidence="13">The sequence shown here is derived from an EMBL/GenBank/DDBJ whole genome shotgun (WGS) entry which is preliminary data.</text>
</comment>
<evidence type="ECO:0000256" key="10">
    <source>
        <dbReference type="ARBA" id="ARBA00023237"/>
    </source>
</evidence>
<dbReference type="InterPro" id="IPR023614">
    <property type="entry name" value="Porin_dom_sf"/>
</dbReference>
<evidence type="ECO:0000256" key="4">
    <source>
        <dbReference type="ARBA" id="ARBA00022452"/>
    </source>
</evidence>
<organism evidence="13 14">
    <name type="scientific">Alishewanella tabrizica</name>
    <dbReference type="NCBI Taxonomy" id="671278"/>
    <lineage>
        <taxon>Bacteria</taxon>
        <taxon>Pseudomonadati</taxon>
        <taxon>Pseudomonadota</taxon>
        <taxon>Gammaproteobacteria</taxon>
        <taxon>Alteromonadales</taxon>
        <taxon>Alteromonadaceae</taxon>
        <taxon>Alishewanella</taxon>
    </lineage>
</organism>
<evidence type="ECO:0000256" key="1">
    <source>
        <dbReference type="ARBA" id="ARBA00004571"/>
    </source>
</evidence>
<dbReference type="PANTHER" id="PTHR34501:SF9">
    <property type="entry name" value="MAJOR OUTER MEMBRANE PROTEIN P.IA"/>
    <property type="match status" value="1"/>
</dbReference>
<reference evidence="14" key="1">
    <citation type="journal article" date="2019" name="Int. J. Syst. Evol. Microbiol.">
        <title>The Global Catalogue of Microorganisms (GCM) 10K type strain sequencing project: providing services to taxonomists for standard genome sequencing and annotation.</title>
        <authorList>
            <consortium name="The Broad Institute Genomics Platform"/>
            <consortium name="The Broad Institute Genome Sequencing Center for Infectious Disease"/>
            <person name="Wu L."/>
            <person name="Ma J."/>
        </authorList>
    </citation>
    <scope>NUCLEOTIDE SEQUENCE [LARGE SCALE GENOMIC DNA]</scope>
    <source>
        <strain evidence="14">KCTC 23723</strain>
    </source>
</reference>
<proteinExistence type="predicted"/>
<feature type="signal peptide" evidence="11">
    <location>
        <begin position="1"/>
        <end position="21"/>
    </location>
</feature>